<comment type="caution">
    <text evidence="3">The sequence shown here is derived from an EMBL/GenBank/DDBJ whole genome shotgun (WGS) entry which is preliminary data.</text>
</comment>
<dbReference type="InterPro" id="IPR039905">
    <property type="entry name" value="CD2BP2/Lin1"/>
</dbReference>
<dbReference type="SUPFAM" id="SSF55277">
    <property type="entry name" value="GYF domain"/>
    <property type="match status" value="1"/>
</dbReference>
<organism evidence="3 4">
    <name type="scientific">Babesia gibsoni</name>
    <dbReference type="NCBI Taxonomy" id="33632"/>
    <lineage>
        <taxon>Eukaryota</taxon>
        <taxon>Sar</taxon>
        <taxon>Alveolata</taxon>
        <taxon>Apicomplexa</taxon>
        <taxon>Aconoidasida</taxon>
        <taxon>Piroplasmida</taxon>
        <taxon>Babesiidae</taxon>
        <taxon>Babesia</taxon>
    </lineage>
</organism>
<proteinExistence type="predicted"/>
<accession>A0AAD8PGY7</accession>
<evidence type="ECO:0000256" key="1">
    <source>
        <dbReference type="SAM" id="MobiDB-lite"/>
    </source>
</evidence>
<dbReference type="InterPro" id="IPR035445">
    <property type="entry name" value="GYF-like_dom_sf"/>
</dbReference>
<dbReference type="Proteomes" id="UP001230268">
    <property type="component" value="Unassembled WGS sequence"/>
</dbReference>
<feature type="compositionally biased region" description="Acidic residues" evidence="1">
    <location>
        <begin position="343"/>
        <end position="352"/>
    </location>
</feature>
<dbReference type="InterPro" id="IPR003169">
    <property type="entry name" value="GYF"/>
</dbReference>
<dbReference type="PANTHER" id="PTHR13138">
    <property type="entry name" value="PROTEIN LIN1"/>
    <property type="match status" value="1"/>
</dbReference>
<protein>
    <recommendedName>
        <fullName evidence="2">GYF domain-containing protein</fullName>
    </recommendedName>
</protein>
<evidence type="ECO:0000313" key="4">
    <source>
        <dbReference type="Proteomes" id="UP001230268"/>
    </source>
</evidence>
<dbReference type="EMBL" id="JAVEPI010000001">
    <property type="protein sequence ID" value="KAK1445067.1"/>
    <property type="molecule type" value="Genomic_DNA"/>
</dbReference>
<keyword evidence="4" id="KW-1185">Reference proteome</keyword>
<dbReference type="PROSITE" id="PS50829">
    <property type="entry name" value="GYF"/>
    <property type="match status" value="1"/>
</dbReference>
<feature type="domain" description="GYF" evidence="2">
    <location>
        <begin position="255"/>
        <end position="311"/>
    </location>
</feature>
<sequence length="387" mass="44228">MFLPHEINRIKDQRRLKQKGIKNDEVEFNLEANTYYYDSGVQSDGADNNEEKDLEGETVGFEPFHMKNEMRDGAFDDEGNYVERRSMTSTNRSLDRNDEDDDPWMKSLGEAPYLAQKGKHEAVYKRQPKRPLGGKPDLLQVLEGTPTIDIIKRLIGLLESGQTPVDAIKERQKSGAKRRCLPGMAKGETKVETKVETKDEDENTKSSALASMSISDLSHVLTIIWQNVYYMTKEDIIKTLARARNRPEGESGPAPKKYEFKWTNGDDKIYGPSTDLELLRWIANDYISDSNPVVLRMLNSDGKPVSEEWLDYKQTDVYTFLNPKKSEGFSVQASLQESGFGEDSPDDYEEEDDYAFKKHRKVEFIVTGSKKRKHEDSPLSDDDPNVE</sequence>
<dbReference type="GO" id="GO:0005682">
    <property type="term" value="C:U5 snRNP"/>
    <property type="evidence" value="ECO:0007669"/>
    <property type="project" value="InterPro"/>
</dbReference>
<evidence type="ECO:0000313" key="3">
    <source>
        <dbReference type="EMBL" id="KAK1445067.1"/>
    </source>
</evidence>
<dbReference type="Gene3D" id="3.30.1490.40">
    <property type="match status" value="1"/>
</dbReference>
<name>A0AAD8PGY7_BABGI</name>
<gene>
    <name evidence="3" type="ORF">BgAZ_109730</name>
</gene>
<dbReference type="AlphaFoldDB" id="A0AAD8PGY7"/>
<feature type="region of interest" description="Disordered" evidence="1">
    <location>
        <begin position="331"/>
        <end position="352"/>
    </location>
</feature>
<evidence type="ECO:0000259" key="2">
    <source>
        <dbReference type="PROSITE" id="PS50829"/>
    </source>
</evidence>
<reference evidence="3" key="1">
    <citation type="submission" date="2023-08" db="EMBL/GenBank/DDBJ databases">
        <title>Draft sequence of the Babesia gibsoni genome.</title>
        <authorList>
            <person name="Yamagishi J.Y."/>
            <person name="Xuan X.X."/>
        </authorList>
    </citation>
    <scope>NUCLEOTIDE SEQUENCE</scope>
    <source>
        <strain evidence="3">Azabu</strain>
    </source>
</reference>
<dbReference type="PANTHER" id="PTHR13138:SF3">
    <property type="entry name" value="CD2 ANTIGEN CYTOPLASMIC TAIL-BINDING PROTEIN 2"/>
    <property type="match status" value="1"/>
</dbReference>